<feature type="region of interest" description="Disordered" evidence="1">
    <location>
        <begin position="135"/>
        <end position="154"/>
    </location>
</feature>
<sequence>MLRWTAVILRFTMIVTCSAWNLNNVMDRWRRGLENDPNYQEVVRFAEKGLFTKSCEELRNIDITTYYIPARPNDEKDMCQVHDEALECRRKPSLLHDKNWLEKTLREYQMQATQDHVRKTVQCLLSNLNELMNKRSTSGTSHIPHSTEIHETSPLAPMTVSTFAHTPVHPTSNVITTAMADLNVRQ</sequence>
<feature type="compositionally biased region" description="Polar residues" evidence="1">
    <location>
        <begin position="135"/>
        <end position="144"/>
    </location>
</feature>
<dbReference type="Proteomes" id="UP001331761">
    <property type="component" value="Unassembled WGS sequence"/>
</dbReference>
<name>A0AAN8IK22_TRICO</name>
<evidence type="ECO:0000313" key="3">
    <source>
        <dbReference type="EMBL" id="KAK5973428.1"/>
    </source>
</evidence>
<reference evidence="3 4" key="1">
    <citation type="submission" date="2019-10" db="EMBL/GenBank/DDBJ databases">
        <title>Assembly and Annotation for the nematode Trichostrongylus colubriformis.</title>
        <authorList>
            <person name="Martin J."/>
        </authorList>
    </citation>
    <scope>NUCLEOTIDE SEQUENCE [LARGE SCALE GENOMIC DNA]</scope>
    <source>
        <strain evidence="3">G859</strain>
        <tissue evidence="3">Whole worm</tissue>
    </source>
</reference>
<protein>
    <submittedName>
        <fullName evidence="3">Uncharacterized protein</fullName>
    </submittedName>
</protein>
<evidence type="ECO:0000256" key="1">
    <source>
        <dbReference type="SAM" id="MobiDB-lite"/>
    </source>
</evidence>
<dbReference type="AlphaFoldDB" id="A0AAN8IK22"/>
<evidence type="ECO:0000313" key="4">
    <source>
        <dbReference type="Proteomes" id="UP001331761"/>
    </source>
</evidence>
<comment type="caution">
    <text evidence="3">The sequence shown here is derived from an EMBL/GenBank/DDBJ whole genome shotgun (WGS) entry which is preliminary data.</text>
</comment>
<feature type="chain" id="PRO_5042812278" evidence="2">
    <location>
        <begin position="20"/>
        <end position="186"/>
    </location>
</feature>
<organism evidence="3 4">
    <name type="scientific">Trichostrongylus colubriformis</name>
    <name type="common">Black scour worm</name>
    <dbReference type="NCBI Taxonomy" id="6319"/>
    <lineage>
        <taxon>Eukaryota</taxon>
        <taxon>Metazoa</taxon>
        <taxon>Ecdysozoa</taxon>
        <taxon>Nematoda</taxon>
        <taxon>Chromadorea</taxon>
        <taxon>Rhabditida</taxon>
        <taxon>Rhabditina</taxon>
        <taxon>Rhabditomorpha</taxon>
        <taxon>Strongyloidea</taxon>
        <taxon>Trichostrongylidae</taxon>
        <taxon>Trichostrongylus</taxon>
    </lineage>
</organism>
<proteinExistence type="predicted"/>
<keyword evidence="4" id="KW-1185">Reference proteome</keyword>
<evidence type="ECO:0000256" key="2">
    <source>
        <dbReference type="SAM" id="SignalP"/>
    </source>
</evidence>
<dbReference type="EMBL" id="WIXE01015499">
    <property type="protein sequence ID" value="KAK5973428.1"/>
    <property type="molecule type" value="Genomic_DNA"/>
</dbReference>
<accession>A0AAN8IK22</accession>
<feature type="signal peptide" evidence="2">
    <location>
        <begin position="1"/>
        <end position="19"/>
    </location>
</feature>
<keyword evidence="2" id="KW-0732">Signal</keyword>
<gene>
    <name evidence="3" type="ORF">GCK32_013011</name>
</gene>